<protein>
    <submittedName>
        <fullName evidence="1">Uncharacterized protein</fullName>
    </submittedName>
</protein>
<proteinExistence type="predicted"/>
<evidence type="ECO:0000313" key="1">
    <source>
        <dbReference type="EMBL" id="KXI29876.1"/>
    </source>
</evidence>
<reference evidence="2" key="1">
    <citation type="submission" date="2016-02" db="EMBL/GenBank/DDBJ databases">
        <authorList>
            <person name="Schultz-Johansen M."/>
            <person name="Glaring M.A."/>
            <person name="Bech P.K."/>
            <person name="Stougaard P."/>
        </authorList>
    </citation>
    <scope>NUCLEOTIDE SEQUENCE [LARGE SCALE GENOMIC DNA]</scope>
    <source>
        <strain evidence="2">S66</strain>
    </source>
</reference>
<gene>
    <name evidence="1" type="ORF">AX660_07570</name>
</gene>
<keyword evidence="2" id="KW-1185">Reference proteome</keyword>
<name>A0A136A3T6_9ALTE</name>
<comment type="caution">
    <text evidence="1">The sequence shown here is derived from an EMBL/GenBank/DDBJ whole genome shotgun (WGS) entry which is preliminary data.</text>
</comment>
<dbReference type="EMBL" id="LSNE01000003">
    <property type="protein sequence ID" value="KXI29876.1"/>
    <property type="molecule type" value="Genomic_DNA"/>
</dbReference>
<evidence type="ECO:0000313" key="2">
    <source>
        <dbReference type="Proteomes" id="UP000070299"/>
    </source>
</evidence>
<accession>A0A136A3T6</accession>
<dbReference type="Proteomes" id="UP000070299">
    <property type="component" value="Unassembled WGS sequence"/>
</dbReference>
<dbReference type="AlphaFoldDB" id="A0A136A3T6"/>
<sequence length="81" mass="8494">MVPLVDISGGVLVPLVDINGGVLVPLVDISGGVLVPLVDINGGVLVPLVAAFAKPETANKVTVIRVHNHFILVNCIFLLRY</sequence>
<organism evidence="1 2">
    <name type="scientific">Paraglaciecola hydrolytica</name>
    <dbReference type="NCBI Taxonomy" id="1799789"/>
    <lineage>
        <taxon>Bacteria</taxon>
        <taxon>Pseudomonadati</taxon>
        <taxon>Pseudomonadota</taxon>
        <taxon>Gammaproteobacteria</taxon>
        <taxon>Alteromonadales</taxon>
        <taxon>Alteromonadaceae</taxon>
        <taxon>Paraglaciecola</taxon>
    </lineage>
</organism>